<dbReference type="PANTHER" id="PTHR11061">
    <property type="entry name" value="RNA M5U METHYLTRANSFERASE"/>
    <property type="match status" value="1"/>
</dbReference>
<feature type="active site" evidence="7">
    <location>
        <position position="361"/>
    </location>
</feature>
<reference evidence="8 9" key="1">
    <citation type="submission" date="2019-12" db="EMBL/GenBank/DDBJ databases">
        <title>Maritimibacter sp. nov. sp. isolated from sea sand.</title>
        <authorList>
            <person name="Kim J."/>
            <person name="Jeong S.E."/>
            <person name="Jung H.S."/>
            <person name="Jeon C.O."/>
        </authorList>
    </citation>
    <scope>NUCLEOTIDE SEQUENCE [LARGE SCALE GENOMIC DNA]</scope>
    <source>
        <strain evidence="8 9">DP07</strain>
    </source>
</reference>
<evidence type="ECO:0000313" key="8">
    <source>
        <dbReference type="EMBL" id="MZR12073.1"/>
    </source>
</evidence>
<dbReference type="GO" id="GO:0051539">
    <property type="term" value="F:4 iron, 4 sulfur cluster binding"/>
    <property type="evidence" value="ECO:0007669"/>
    <property type="project" value="UniProtKB-KW"/>
</dbReference>
<dbReference type="Gene3D" id="2.40.50.140">
    <property type="entry name" value="Nucleic acid-binding proteins"/>
    <property type="match status" value="1"/>
</dbReference>
<dbReference type="PROSITE" id="PS01230">
    <property type="entry name" value="TRMA_1"/>
    <property type="match status" value="1"/>
</dbReference>
<feature type="binding site" evidence="6">
    <location>
        <position position="288"/>
    </location>
    <ligand>
        <name>S-adenosyl-L-methionine</name>
        <dbReference type="ChEBI" id="CHEBI:59789"/>
    </ligand>
</feature>
<dbReference type="AlphaFoldDB" id="A0A845M3J6"/>
<keyword evidence="4 6" id="KW-0949">S-adenosyl-L-methionine</keyword>
<dbReference type="GO" id="GO:0070041">
    <property type="term" value="F:rRNA (uridine-C5-)-methyltransferase activity"/>
    <property type="evidence" value="ECO:0007669"/>
    <property type="project" value="TreeGrafter"/>
</dbReference>
<dbReference type="GO" id="GO:0070475">
    <property type="term" value="P:rRNA base methylation"/>
    <property type="evidence" value="ECO:0007669"/>
    <property type="project" value="TreeGrafter"/>
</dbReference>
<name>A0A845M3J6_9RHOB</name>
<dbReference type="RefSeq" id="WP_161350187.1">
    <property type="nucleotide sequence ID" value="NZ_WTUX01000006.1"/>
</dbReference>
<comment type="caution">
    <text evidence="8">The sequence shown here is derived from an EMBL/GenBank/DDBJ whole genome shotgun (WGS) entry which is preliminary data.</text>
</comment>
<feature type="binding site" evidence="6">
    <location>
        <position position="335"/>
    </location>
    <ligand>
        <name>S-adenosyl-L-methionine</name>
        <dbReference type="ChEBI" id="CHEBI:59789"/>
    </ligand>
</feature>
<dbReference type="Gene3D" id="3.40.50.150">
    <property type="entry name" value="Vaccinia Virus protein VP39"/>
    <property type="match status" value="1"/>
</dbReference>
<dbReference type="InterPro" id="IPR029063">
    <property type="entry name" value="SAM-dependent_MTases_sf"/>
</dbReference>
<evidence type="ECO:0000256" key="4">
    <source>
        <dbReference type="ARBA" id="ARBA00022691"/>
    </source>
</evidence>
<evidence type="ECO:0000256" key="2">
    <source>
        <dbReference type="ARBA" id="ARBA00022603"/>
    </source>
</evidence>
<dbReference type="InterPro" id="IPR010280">
    <property type="entry name" value="U5_MeTrfase_fam"/>
</dbReference>
<keyword evidence="9" id="KW-1185">Reference proteome</keyword>
<protein>
    <submittedName>
        <fullName evidence="8">Class I SAM-dependent RNA methyltransferase</fullName>
    </submittedName>
</protein>
<keyword evidence="3 6" id="KW-0808">Transferase</keyword>
<evidence type="ECO:0000256" key="1">
    <source>
        <dbReference type="ARBA" id="ARBA00022485"/>
    </source>
</evidence>
<organism evidence="8 9">
    <name type="scientific">Maritimibacter harenae</name>
    <dbReference type="NCBI Taxonomy" id="2606218"/>
    <lineage>
        <taxon>Bacteria</taxon>
        <taxon>Pseudomonadati</taxon>
        <taxon>Pseudomonadota</taxon>
        <taxon>Alphaproteobacteria</taxon>
        <taxon>Rhodobacterales</taxon>
        <taxon>Roseobacteraceae</taxon>
        <taxon>Maritimibacter</taxon>
    </lineage>
</organism>
<evidence type="ECO:0000256" key="3">
    <source>
        <dbReference type="ARBA" id="ARBA00022679"/>
    </source>
</evidence>
<dbReference type="EMBL" id="WTUX01000006">
    <property type="protein sequence ID" value="MZR12073.1"/>
    <property type="molecule type" value="Genomic_DNA"/>
</dbReference>
<gene>
    <name evidence="8" type="ORF">GQE99_03455</name>
</gene>
<keyword evidence="2 6" id="KW-0489">Methyltransferase</keyword>
<sequence length="403" mass="42374">MTRVTIERLGHQGDGIAPGPLFVPRTLPGEEVEGEVTGDRIEAPRIVTPSPDRVKAPCAHYRACGGCSLQHASDTFVAGWKTSVVEQALTAQGLTTDIRGIATSPPGARRRATIAVRRTKKGVLTGFHAPKSDVITPIPGCLLLTPALMAGLPLCEALARVGASRKAELKVTLTDSAAGLDVSVQGGHKLDLALETALAQIVGEHPVARLAWNGEVVALAQPPVQRFGTIDVCPPPGGFLQATKEGEQALTAAVREAVGEAGRVIDLFAGCGTFSLPLAEHAAVHAVEGDAALMDALDAGWRHGHGLHAVTTETRDLFRRPLLPDELKADAVVIDPPRAGAEAQVAEIAASDVPRIAAVSCNPVSFARDAKVLTEVGFTLDWLVVVDQFRWSPHVELAACFTR</sequence>
<dbReference type="Proteomes" id="UP000467322">
    <property type="component" value="Unassembled WGS sequence"/>
</dbReference>
<evidence type="ECO:0000256" key="5">
    <source>
        <dbReference type="ARBA" id="ARBA00023014"/>
    </source>
</evidence>
<dbReference type="InterPro" id="IPR030390">
    <property type="entry name" value="MeTrfase_TrmA_AS"/>
</dbReference>
<dbReference type="Gene3D" id="2.40.50.1070">
    <property type="match status" value="1"/>
</dbReference>
<keyword evidence="1" id="KW-0408">Iron</keyword>
<dbReference type="PANTHER" id="PTHR11061:SF49">
    <property type="entry name" value="23S RRNA (URACIL(1939)-C(5))-METHYLTRANSFERASE RLMD"/>
    <property type="match status" value="1"/>
</dbReference>
<feature type="active site" description="Nucleophile" evidence="6">
    <location>
        <position position="361"/>
    </location>
</feature>
<keyword evidence="1" id="KW-0004">4Fe-4S</keyword>
<evidence type="ECO:0000313" key="9">
    <source>
        <dbReference type="Proteomes" id="UP000467322"/>
    </source>
</evidence>
<comment type="similarity">
    <text evidence="6">Belongs to the class I-like SAM-binding methyltransferase superfamily. RNA M5U methyltransferase family.</text>
</comment>
<feature type="binding site" evidence="6">
    <location>
        <position position="268"/>
    </location>
    <ligand>
        <name>S-adenosyl-L-methionine</name>
        <dbReference type="ChEBI" id="CHEBI:59789"/>
    </ligand>
</feature>
<dbReference type="Pfam" id="PF05958">
    <property type="entry name" value="tRNA_U5-meth_tr"/>
    <property type="match status" value="1"/>
</dbReference>
<keyword evidence="1" id="KW-0479">Metal-binding</keyword>
<keyword evidence="5" id="KW-0411">Iron-sulfur</keyword>
<dbReference type="PROSITE" id="PS51687">
    <property type="entry name" value="SAM_MT_RNA_M5U"/>
    <property type="match status" value="1"/>
</dbReference>
<dbReference type="SUPFAM" id="SSF50249">
    <property type="entry name" value="Nucleic acid-binding proteins"/>
    <property type="match status" value="1"/>
</dbReference>
<evidence type="ECO:0000256" key="7">
    <source>
        <dbReference type="PROSITE-ProRule" id="PRU10015"/>
    </source>
</evidence>
<evidence type="ECO:0000256" key="6">
    <source>
        <dbReference type="PROSITE-ProRule" id="PRU01024"/>
    </source>
</evidence>
<feature type="binding site" evidence="6">
    <location>
        <position position="241"/>
    </location>
    <ligand>
        <name>S-adenosyl-L-methionine</name>
        <dbReference type="ChEBI" id="CHEBI:59789"/>
    </ligand>
</feature>
<proteinExistence type="inferred from homology"/>
<accession>A0A845M3J6</accession>
<dbReference type="InterPro" id="IPR012340">
    <property type="entry name" value="NA-bd_OB-fold"/>
</dbReference>
<dbReference type="SUPFAM" id="SSF53335">
    <property type="entry name" value="S-adenosyl-L-methionine-dependent methyltransferases"/>
    <property type="match status" value="1"/>
</dbReference>
<dbReference type="CDD" id="cd02440">
    <property type="entry name" value="AdoMet_MTases"/>
    <property type="match status" value="1"/>
</dbReference>